<dbReference type="EC" id="3.1.13.-" evidence="5"/>
<dbReference type="InterPro" id="IPR041385">
    <property type="entry name" value="SH3_12"/>
</dbReference>
<dbReference type="InterPro" id="IPR041412">
    <property type="entry name" value="Xrn1_helical"/>
</dbReference>
<dbReference type="Proteomes" id="UP001244341">
    <property type="component" value="Chromosome 8b"/>
</dbReference>
<organism evidence="12 13">
    <name type="scientific">Tetradesmus obliquus</name>
    <name type="common">Green alga</name>
    <name type="synonym">Acutodesmus obliquus</name>
    <dbReference type="NCBI Taxonomy" id="3088"/>
    <lineage>
        <taxon>Eukaryota</taxon>
        <taxon>Viridiplantae</taxon>
        <taxon>Chlorophyta</taxon>
        <taxon>core chlorophytes</taxon>
        <taxon>Chlorophyceae</taxon>
        <taxon>CS clade</taxon>
        <taxon>Sphaeropleales</taxon>
        <taxon>Scenedesmaceae</taxon>
        <taxon>Tetradesmus</taxon>
    </lineage>
</organism>
<evidence type="ECO:0000259" key="10">
    <source>
        <dbReference type="Pfam" id="PF18332"/>
    </source>
</evidence>
<feature type="compositionally biased region" description="Low complexity" evidence="6">
    <location>
        <begin position="1424"/>
        <end position="1481"/>
    </location>
</feature>
<feature type="domain" description="Xrn1 N-terminal" evidence="7">
    <location>
        <begin position="1"/>
        <end position="225"/>
    </location>
</feature>
<evidence type="ECO:0000259" key="7">
    <source>
        <dbReference type="Pfam" id="PF03159"/>
    </source>
</evidence>
<accession>A0ABY8UCC9</accession>
<dbReference type="Pfam" id="PF17846">
    <property type="entry name" value="XRN_M"/>
    <property type="match status" value="2"/>
</dbReference>
<keyword evidence="3 5" id="KW-0269">Exonuclease</keyword>
<dbReference type="InterPro" id="IPR047007">
    <property type="entry name" value="XRN1_D1_sf"/>
</dbReference>
<evidence type="ECO:0000313" key="13">
    <source>
        <dbReference type="Proteomes" id="UP001244341"/>
    </source>
</evidence>
<feature type="domain" description="5'-3' exoribonuclease 1 D1" evidence="10">
    <location>
        <begin position="718"/>
        <end position="888"/>
    </location>
</feature>
<dbReference type="InterPro" id="IPR040992">
    <property type="entry name" value="XRN1_D1"/>
</dbReference>
<feature type="compositionally biased region" description="Low complexity" evidence="6">
    <location>
        <begin position="1257"/>
        <end position="1271"/>
    </location>
</feature>
<dbReference type="Gene3D" id="3.40.50.12390">
    <property type="match status" value="2"/>
</dbReference>
<dbReference type="InterPro" id="IPR016494">
    <property type="entry name" value="5_3_exoribonuclease_1"/>
</dbReference>
<dbReference type="InterPro" id="IPR004859">
    <property type="entry name" value="Xrn1_N"/>
</dbReference>
<evidence type="ECO:0000256" key="3">
    <source>
        <dbReference type="ARBA" id="ARBA00022839"/>
    </source>
</evidence>
<feature type="region of interest" description="Disordered" evidence="6">
    <location>
        <begin position="1424"/>
        <end position="1526"/>
    </location>
</feature>
<dbReference type="CDD" id="cd18673">
    <property type="entry name" value="PIN_XRN1-2-like"/>
    <property type="match status" value="1"/>
</dbReference>
<evidence type="ECO:0000256" key="4">
    <source>
        <dbReference type="ARBA" id="ARBA00038299"/>
    </source>
</evidence>
<evidence type="ECO:0000256" key="2">
    <source>
        <dbReference type="ARBA" id="ARBA00022801"/>
    </source>
</evidence>
<comment type="similarity">
    <text evidence="4 5">Belongs to the 5'-3' exonuclease family.</text>
</comment>
<keyword evidence="5" id="KW-0694">RNA-binding</keyword>
<feature type="compositionally biased region" description="Low complexity" evidence="6">
    <location>
        <begin position="383"/>
        <end position="394"/>
    </location>
</feature>
<evidence type="ECO:0000259" key="8">
    <source>
        <dbReference type="Pfam" id="PF17846"/>
    </source>
</evidence>
<feature type="domain" description="Exoribonuclease Xrn1 D2/D3" evidence="11">
    <location>
        <begin position="947"/>
        <end position="1063"/>
    </location>
</feature>
<dbReference type="InterPro" id="IPR047008">
    <property type="entry name" value="XRN1_SH3_sf"/>
</dbReference>
<dbReference type="Gene3D" id="1.25.40.1050">
    <property type="match status" value="1"/>
</dbReference>
<dbReference type="InterPro" id="IPR027073">
    <property type="entry name" value="5_3_exoribonuclease"/>
</dbReference>
<dbReference type="PANTHER" id="PTHR12341:SF7">
    <property type="entry name" value="5'-3' EXORIBONUCLEASE 1"/>
    <property type="match status" value="1"/>
</dbReference>
<dbReference type="Pfam" id="PF18129">
    <property type="entry name" value="SH3_12"/>
    <property type="match status" value="1"/>
</dbReference>
<evidence type="ECO:0000256" key="5">
    <source>
        <dbReference type="PIRNR" id="PIRNR006743"/>
    </source>
</evidence>
<dbReference type="PANTHER" id="PTHR12341">
    <property type="entry name" value="5'-&gt;3' EXORIBONUCLEASE"/>
    <property type="match status" value="1"/>
</dbReference>
<evidence type="ECO:0000256" key="6">
    <source>
        <dbReference type="SAM" id="MobiDB-lite"/>
    </source>
</evidence>
<dbReference type="Gene3D" id="2.30.30.750">
    <property type="match status" value="1"/>
</dbReference>
<proteinExistence type="inferred from homology"/>
<dbReference type="Gene3D" id="2.170.260.40">
    <property type="match status" value="1"/>
</dbReference>
<dbReference type="EMBL" id="CP126215">
    <property type="protein sequence ID" value="WIA17328.1"/>
    <property type="molecule type" value="Genomic_DNA"/>
</dbReference>
<dbReference type="Pfam" id="PF18332">
    <property type="entry name" value="XRN1_D1"/>
    <property type="match status" value="1"/>
</dbReference>
<sequence length="1526" mass="162324">MGIPKFYRWLSERYPLLNMPVTATEAPPEIDNLYLDMNGIIHNCTHANDPNLKLTETEMVIRIFSYLDKLIHIMKPRKLVFMAIDGVAPRAKMNQQRSRRFKTAMERMALEAEKKAKGEETPEEYKFDSNCITPGTGFMARLGRHIRFFVRKKLSEDPVWQQPVVIFSGHDVPGEGEHKIMEYIRWQKRSPSYTPNQRHCMYGLDADLIMLSLVTHEPHFCLLREVVSFTGKTRGQPSREALANPCAENFILFQIGLLREYIELEFASTLAAKLPFPLDVERVVDDIVLFCMLVGNDFLPALPTLDIAEGALNQLIDTYKLLLPQLGGYLTHAGELNHERLQVLLGAVADRELTTLEERAADTEWFESKRGKRGGRGGGSRPGTGSSSRPATGGSSRGGRSGAAAAAAAAAGGSQASPLPSFFALEELGDAEGGDIAAAARLAGRGAGGAAAVAAAVAVPDLEGLELEADEPEVGPTMMSKEARHLFLAGGGEEALAAWKERYYKEKLEQPDAGPASTREVVQHYICGLHWVLQYYYRGVASWDWFYPFHYAPMAQDMRRLDGIDVSFSRGRPFRPFEQLLAVLPSASCSLLPPAFQGLMTDPNSPIVDFYPEKFDIDMEGKRAEWEGVVKVPFIDEARLLAAAASVPPERLTAEERSRNIPGDMLVFEYAAGRHEPEHCASDLPQHFASVAMAHSICRHVPVPEPLPDSERGFVPALSKGTLAGKKNPPGFPTLKTMSNLSVELKLAGVNIFGHPAKKESLVLALPDVRNTIASDAAAPLLRGMLCGRVYVKWPYLQEAEIVAVSDAKQRISVSGIEPHSSEGAAKWLSTAGATKNAFMSKMGIDIGPLPILLDVRVCSGYKRGADGAVAKEYGKELVPYPLQAVLQSRPRPPTGCADPDAPKALSLGPGCRVVWVGANYFGCVGTVLADPAAKITGNSKMTGYIVRLQPLHRELLAAESRAKHTVQQFNTHFMPSGAASRSLRMNPRLLGRLTGNVWVEDSGGNRVDIGLAVKNAKQGLCVPALCRPAHEGAGWQYSAALVDLVHQYKARFPNIIQALEPSNAPPAAPSDGSLEGGRGGGRDGGRDGGQQRLTLDDLFPGLEPYQQDAKLQEVAAWLKAQPSAKSPLVAMTAQQASDAAVDRLQMQLPGLLPVGTGAMAPVDLEQVHPSLLLPPHDPAAPQSVLAGGSFEPGDRVVVLRGTGSPPFGSRGTVIGVLPNVVEVLMDNDYAGGTTLNGRVRGARGGYLPPEQLLNKGSSGSSSGGQPPAAAAAAPVPAAAAAAAAAPQQAAVQEQPQPQLYGEIQKPVRKQQQQKPAAAAVPAAAGAHLLAMLKKPAPAPAAVAAAAPAAAAAAAAVPKATQQQPLVKVVPRLVKTRQQPAAAEDASAAAAAAASAAATVAVIGAPAAAKAAATAAVAGTPAAAKAAQPKQQQAKPQQLKPQQQQQQQRDAAPPPAAAAAVPQQQQPQPTTPAAAVKTTTAWQPGWAAHFAATSSSSSSSSRAGRRHWRPGQLWPGADDDAAARCV</sequence>
<dbReference type="InterPro" id="IPR041106">
    <property type="entry name" value="XRN1_D2_D3"/>
</dbReference>
<keyword evidence="2 5" id="KW-0378">Hydrolase</keyword>
<comment type="subcellular location">
    <subcellularLocation>
        <location evidence="5">Cytoplasm</location>
    </subcellularLocation>
</comment>
<evidence type="ECO:0000259" key="11">
    <source>
        <dbReference type="Pfam" id="PF18334"/>
    </source>
</evidence>
<feature type="region of interest" description="Disordered" evidence="6">
    <location>
        <begin position="1061"/>
        <end position="1094"/>
    </location>
</feature>
<dbReference type="Pfam" id="PF18334">
    <property type="entry name" value="XRN1_D2_D3"/>
    <property type="match status" value="1"/>
</dbReference>
<protein>
    <recommendedName>
        <fullName evidence="5">5'-3' exoribonuclease 1</fullName>
        <ecNumber evidence="5">3.1.13.-</ecNumber>
    </recommendedName>
</protein>
<evidence type="ECO:0000313" key="12">
    <source>
        <dbReference type="EMBL" id="WIA17328.1"/>
    </source>
</evidence>
<gene>
    <name evidence="12" type="ORF">OEZ85_014191</name>
</gene>
<dbReference type="PIRSF" id="PIRSF006743">
    <property type="entry name" value="Exonuclease_Xnr1"/>
    <property type="match status" value="1"/>
</dbReference>
<dbReference type="Pfam" id="PF03159">
    <property type="entry name" value="XRN_N"/>
    <property type="match status" value="1"/>
</dbReference>
<feature type="domain" description="Xrn1 helical" evidence="8">
    <location>
        <begin position="278"/>
        <end position="368"/>
    </location>
</feature>
<keyword evidence="5" id="KW-0963">Cytoplasm</keyword>
<keyword evidence="13" id="KW-1185">Reference proteome</keyword>
<name>A0ABY8UCC9_TETOB</name>
<keyword evidence="1 5" id="KW-0540">Nuclease</keyword>
<feature type="region of interest" description="Disordered" evidence="6">
    <location>
        <begin position="1235"/>
        <end position="1271"/>
    </location>
</feature>
<feature type="domain" description="Xrn1 helical" evidence="8">
    <location>
        <begin position="498"/>
        <end position="673"/>
    </location>
</feature>
<evidence type="ECO:0000259" key="9">
    <source>
        <dbReference type="Pfam" id="PF18129"/>
    </source>
</evidence>
<feature type="region of interest" description="Disordered" evidence="6">
    <location>
        <begin position="364"/>
        <end position="402"/>
    </location>
</feature>
<evidence type="ECO:0000256" key="1">
    <source>
        <dbReference type="ARBA" id="ARBA00022722"/>
    </source>
</evidence>
<feature type="domain" description="5'-3' exoribonuclease 1 SH3-like" evidence="9">
    <location>
        <begin position="1190"/>
        <end position="1255"/>
    </location>
</feature>
<reference evidence="12 13" key="1">
    <citation type="submission" date="2023-05" db="EMBL/GenBank/DDBJ databases">
        <title>A 100% complete, gapless, phased diploid assembly of the Scenedesmus obliquus UTEX 3031 genome.</title>
        <authorList>
            <person name="Biondi T.C."/>
            <person name="Hanschen E.R."/>
            <person name="Kwon T."/>
            <person name="Eng W."/>
            <person name="Kruse C.P.S."/>
            <person name="Koehler S.I."/>
            <person name="Kunde Y."/>
            <person name="Gleasner C.D."/>
            <person name="You Mak K.T."/>
            <person name="Polle J."/>
            <person name="Hovde B.T."/>
            <person name="Starkenburg S.R."/>
        </authorList>
    </citation>
    <scope>NUCLEOTIDE SEQUENCE [LARGE SCALE GENOMIC DNA]</scope>
    <source>
        <strain evidence="12 13">DOE0152z</strain>
    </source>
</reference>